<feature type="transmembrane region" description="Helical" evidence="8">
    <location>
        <begin position="267"/>
        <end position="296"/>
    </location>
</feature>
<dbReference type="GO" id="GO:0022857">
    <property type="term" value="F:transmembrane transporter activity"/>
    <property type="evidence" value="ECO:0007669"/>
    <property type="project" value="InterPro"/>
</dbReference>
<dbReference type="STRING" id="570277.EZMO1_0260"/>
<evidence type="ECO:0000313" key="10">
    <source>
        <dbReference type="Proteomes" id="UP000071065"/>
    </source>
</evidence>
<dbReference type="GO" id="GO:0033214">
    <property type="term" value="P:siderophore-iron import into cell"/>
    <property type="evidence" value="ECO:0007669"/>
    <property type="project" value="TreeGrafter"/>
</dbReference>
<dbReference type="FunFam" id="1.10.3470.10:FF:000001">
    <property type="entry name" value="Vitamin B12 ABC transporter permease BtuC"/>
    <property type="match status" value="1"/>
</dbReference>
<evidence type="ECO:0000256" key="1">
    <source>
        <dbReference type="ARBA" id="ARBA00004651"/>
    </source>
</evidence>
<dbReference type="EMBL" id="CP013251">
    <property type="protein sequence ID" value="AMO54525.1"/>
    <property type="molecule type" value="Genomic_DNA"/>
</dbReference>
<evidence type="ECO:0000256" key="6">
    <source>
        <dbReference type="ARBA" id="ARBA00022989"/>
    </source>
</evidence>
<dbReference type="SUPFAM" id="SSF81345">
    <property type="entry name" value="ABC transporter involved in vitamin B12 uptake, BtuC"/>
    <property type="match status" value="1"/>
</dbReference>
<sequence>MNSSSLSQSISNALPDQSSNYFLVRNAWVSHLFPRKGVISLGIVALLLVVSVVVALGTGSSTISPWRVVQTLAGQGDVTESLIINTFRLPRVLMAVMVGTGLGIAGVIMQGLVRNPLASPDVLGVTDGASFVAVSIITLFSGSISMMLMPAFVFAGGVITVMAIYFIAWNNGVAPRRMILIGIGMGSLLTAARTVMMTMSSIDKTAAAQVWLSGSLNTANWQQVQILSVWYLLLVPFLILAMRSLTAQSLGDDVARGLGSRLTPERFGLIMLSTALATGSVAFCGSIGFVGLMAPHITRRLLGNMPELLLPGAAMVGALLVVVSDLAGRLLLAPLEVPVGILTAAIGGPYFIYLLVTKK</sequence>
<dbReference type="Proteomes" id="UP000071065">
    <property type="component" value="Chromosome"/>
</dbReference>
<dbReference type="CDD" id="cd06550">
    <property type="entry name" value="TM_ABC_iron-siderophores_like"/>
    <property type="match status" value="1"/>
</dbReference>
<feature type="transmembrane region" description="Helical" evidence="8">
    <location>
        <begin position="308"/>
        <end position="331"/>
    </location>
</feature>
<dbReference type="Pfam" id="PF01032">
    <property type="entry name" value="FecCD"/>
    <property type="match status" value="1"/>
</dbReference>
<evidence type="ECO:0000256" key="2">
    <source>
        <dbReference type="ARBA" id="ARBA00007935"/>
    </source>
</evidence>
<feature type="transmembrane region" description="Helical" evidence="8">
    <location>
        <begin position="229"/>
        <end position="247"/>
    </location>
</feature>
<organism evidence="9 10">
    <name type="scientific">Endozoicomonas montiporae CL-33</name>
    <dbReference type="NCBI Taxonomy" id="570277"/>
    <lineage>
        <taxon>Bacteria</taxon>
        <taxon>Pseudomonadati</taxon>
        <taxon>Pseudomonadota</taxon>
        <taxon>Gammaproteobacteria</taxon>
        <taxon>Oceanospirillales</taxon>
        <taxon>Endozoicomonadaceae</taxon>
        <taxon>Endozoicomonas</taxon>
    </lineage>
</organism>
<dbReference type="OrthoDB" id="9055647at2"/>
<evidence type="ECO:0000256" key="8">
    <source>
        <dbReference type="SAM" id="Phobius"/>
    </source>
</evidence>
<dbReference type="RefSeq" id="WP_082212341.1">
    <property type="nucleotide sequence ID" value="NZ_CP013251.1"/>
</dbReference>
<feature type="transmembrane region" description="Helical" evidence="8">
    <location>
        <begin position="174"/>
        <end position="192"/>
    </location>
</feature>
<dbReference type="InterPro" id="IPR037294">
    <property type="entry name" value="ABC_BtuC-like"/>
</dbReference>
<proteinExistence type="inferred from homology"/>
<evidence type="ECO:0000256" key="4">
    <source>
        <dbReference type="ARBA" id="ARBA00022475"/>
    </source>
</evidence>
<keyword evidence="5 8" id="KW-0812">Transmembrane</keyword>
<evidence type="ECO:0000313" key="9">
    <source>
        <dbReference type="EMBL" id="AMO54525.1"/>
    </source>
</evidence>
<keyword evidence="6 8" id="KW-1133">Transmembrane helix</keyword>
<accession>A0A142B6Z9</accession>
<feature type="transmembrane region" description="Helical" evidence="8">
    <location>
        <begin position="92"/>
        <end position="110"/>
    </location>
</feature>
<evidence type="ECO:0000256" key="7">
    <source>
        <dbReference type="ARBA" id="ARBA00023136"/>
    </source>
</evidence>
<keyword evidence="4" id="KW-1003">Cell membrane</keyword>
<feature type="transmembrane region" description="Helical" evidence="8">
    <location>
        <begin position="38"/>
        <end position="57"/>
    </location>
</feature>
<dbReference type="KEGG" id="emp:EZMO1_0260"/>
<evidence type="ECO:0000256" key="3">
    <source>
        <dbReference type="ARBA" id="ARBA00022448"/>
    </source>
</evidence>
<reference evidence="9 10" key="1">
    <citation type="journal article" date="2016" name="Front. Microbiol.">
        <title>Genomic Insight into the Host-Endosymbiont Relationship of Endozoicomonas montiporae CL-33(T) with its Coral Host.</title>
        <authorList>
            <person name="Ding J.-Y."/>
            <person name="Shiu J.-H."/>
            <person name="Chen W.-M."/>
            <person name="Chiang Y.-R."/>
            <person name="Tang S.-L."/>
        </authorList>
    </citation>
    <scope>NUCLEOTIDE SEQUENCE [LARGE SCALE GENOMIC DNA]</scope>
    <source>
        <strain evidence="9 10">CL-33</strain>
    </source>
</reference>
<comment type="similarity">
    <text evidence="2">Belongs to the binding-protein-dependent transport system permease family. FecCD subfamily.</text>
</comment>
<comment type="subcellular location">
    <subcellularLocation>
        <location evidence="1">Cell membrane</location>
        <topology evidence="1">Multi-pass membrane protein</topology>
    </subcellularLocation>
</comment>
<feature type="transmembrane region" description="Helical" evidence="8">
    <location>
        <begin position="147"/>
        <end position="168"/>
    </location>
</feature>
<dbReference type="PATRIC" id="fig|570277.3.peg.271"/>
<keyword evidence="7 8" id="KW-0472">Membrane</keyword>
<protein>
    <submittedName>
        <fullName evidence="9">Iron(III) dicitrate ABC transporter permease</fullName>
    </submittedName>
</protein>
<dbReference type="PANTHER" id="PTHR30472">
    <property type="entry name" value="FERRIC ENTEROBACTIN TRANSPORT SYSTEM PERMEASE PROTEIN"/>
    <property type="match status" value="1"/>
</dbReference>
<dbReference type="PANTHER" id="PTHR30472:SF24">
    <property type="entry name" value="FERRIC ENTEROBACTIN TRANSPORT SYSTEM PERMEASE PROTEIN FEPG"/>
    <property type="match status" value="1"/>
</dbReference>
<dbReference type="AlphaFoldDB" id="A0A142B6Z9"/>
<name>A0A142B6Z9_9GAMM</name>
<gene>
    <name evidence="9" type="ORF">EZMO1_0260</name>
</gene>
<dbReference type="GO" id="GO:0005886">
    <property type="term" value="C:plasma membrane"/>
    <property type="evidence" value="ECO:0007669"/>
    <property type="project" value="UniProtKB-SubCell"/>
</dbReference>
<feature type="transmembrane region" description="Helical" evidence="8">
    <location>
        <begin position="122"/>
        <end position="140"/>
    </location>
</feature>
<dbReference type="InterPro" id="IPR000522">
    <property type="entry name" value="ABC_transptr_permease_BtuC"/>
</dbReference>
<dbReference type="Gene3D" id="1.10.3470.10">
    <property type="entry name" value="ABC transporter involved in vitamin B12 uptake, BtuC"/>
    <property type="match status" value="1"/>
</dbReference>
<keyword evidence="3" id="KW-0813">Transport</keyword>
<feature type="transmembrane region" description="Helical" evidence="8">
    <location>
        <begin position="337"/>
        <end position="356"/>
    </location>
</feature>
<evidence type="ECO:0000256" key="5">
    <source>
        <dbReference type="ARBA" id="ARBA00022692"/>
    </source>
</evidence>